<comment type="similarity">
    <text evidence="12">Belongs to the carbohydrate kinase PfkB family. Ribokinase subfamily.</text>
</comment>
<dbReference type="Proteomes" id="UP000248066">
    <property type="component" value="Unassembled WGS sequence"/>
</dbReference>
<evidence type="ECO:0000313" key="15">
    <source>
        <dbReference type="Proteomes" id="UP000248066"/>
    </source>
</evidence>
<dbReference type="GO" id="GO:0019303">
    <property type="term" value="P:D-ribose catabolic process"/>
    <property type="evidence" value="ECO:0007669"/>
    <property type="project" value="UniProtKB-UniRule"/>
</dbReference>
<dbReference type="UniPathway" id="UPA00916">
    <property type="reaction ID" value="UER00889"/>
</dbReference>
<protein>
    <recommendedName>
        <fullName evidence="3 12">Ribokinase</fullName>
        <shortName evidence="12">RK</shortName>
        <ecNumber evidence="2 12">2.7.1.15</ecNumber>
    </recommendedName>
</protein>
<keyword evidence="4 12" id="KW-0808">Transferase</keyword>
<keyword evidence="10 12" id="KW-0630">Potassium</keyword>
<sequence length="301" mass="31270">MADVLVVGSYIADLMSRTPHMPKAGETVLGGPFQMGPGGKGGNQAVAAARLGAHVTMVTKVGEDPFGEEAFRNFSREGINTNWITRDPDEATGAALIAVDDEGENMIIVAPGACGKLTAADVAAADEAFTGADVVLVQLETAMEAVEAAVNLAERHGKPLILNPAPFQEVRDDLLAKAAYITPNETEARLLTGIDVQDETTAHLAARKLAERGVGTVIITLGRQGCYVFTDGEGTLVPGVKVNAVDTTGAGDAFNGALAVFLAEGDEVHDACRKANRAAALSVTRPGTSPAMAYREELDSL</sequence>
<evidence type="ECO:0000256" key="2">
    <source>
        <dbReference type="ARBA" id="ARBA00012035"/>
    </source>
</evidence>
<evidence type="ECO:0000256" key="10">
    <source>
        <dbReference type="ARBA" id="ARBA00022958"/>
    </source>
</evidence>
<evidence type="ECO:0000256" key="3">
    <source>
        <dbReference type="ARBA" id="ARBA00016943"/>
    </source>
</evidence>
<dbReference type="AlphaFoldDB" id="A0A2W0H6W8"/>
<feature type="binding site" evidence="12">
    <location>
        <position position="246"/>
    </location>
    <ligand>
        <name>K(+)</name>
        <dbReference type="ChEBI" id="CHEBI:29103"/>
    </ligand>
</feature>
<evidence type="ECO:0000256" key="12">
    <source>
        <dbReference type="HAMAP-Rule" id="MF_01987"/>
    </source>
</evidence>
<dbReference type="InterPro" id="IPR002173">
    <property type="entry name" value="Carboh/pur_kinase_PfkB_CS"/>
</dbReference>
<proteinExistence type="inferred from homology"/>
<dbReference type="SUPFAM" id="SSF53613">
    <property type="entry name" value="Ribokinase-like"/>
    <property type="match status" value="1"/>
</dbReference>
<keyword evidence="15" id="KW-1185">Reference proteome</keyword>
<comment type="cofactor">
    <cofactor evidence="12">
        <name>Mg(2+)</name>
        <dbReference type="ChEBI" id="CHEBI:18420"/>
    </cofactor>
    <text evidence="12">Requires a divalent cation, most likely magnesium in vivo, as an electrophilic catalyst to aid phosphoryl group transfer. It is the chelate of the metal and the nucleotide that is the actual substrate.</text>
</comment>
<dbReference type="EC" id="2.7.1.15" evidence="2 12"/>
<organism evidence="14 15">
    <name type="scientific">Alteribacter lacisalsi</name>
    <dbReference type="NCBI Taxonomy" id="2045244"/>
    <lineage>
        <taxon>Bacteria</taxon>
        <taxon>Bacillati</taxon>
        <taxon>Bacillota</taxon>
        <taxon>Bacilli</taxon>
        <taxon>Bacillales</taxon>
        <taxon>Bacillaceae</taxon>
        <taxon>Alteribacter</taxon>
    </lineage>
</organism>
<dbReference type="PANTHER" id="PTHR10584">
    <property type="entry name" value="SUGAR KINASE"/>
    <property type="match status" value="1"/>
</dbReference>
<feature type="binding site" evidence="12">
    <location>
        <begin position="220"/>
        <end position="225"/>
    </location>
    <ligand>
        <name>ATP</name>
        <dbReference type="ChEBI" id="CHEBI:30616"/>
    </ligand>
</feature>
<dbReference type="HAMAP" id="MF_01987">
    <property type="entry name" value="Ribokinase"/>
    <property type="match status" value="1"/>
</dbReference>
<keyword evidence="11 12" id="KW-0119">Carbohydrate metabolism</keyword>
<feature type="binding site" evidence="12">
    <location>
        <position position="252"/>
    </location>
    <ligand>
        <name>substrate</name>
    </ligand>
</feature>
<feature type="binding site" evidence="12">
    <location>
        <position position="287"/>
    </location>
    <ligand>
        <name>K(+)</name>
        <dbReference type="ChEBI" id="CHEBI:29103"/>
    </ligand>
</feature>
<dbReference type="Gene3D" id="3.40.1190.20">
    <property type="match status" value="1"/>
</dbReference>
<feature type="binding site" evidence="12">
    <location>
        <position position="184"/>
    </location>
    <ligand>
        <name>ATP</name>
        <dbReference type="ChEBI" id="CHEBI:30616"/>
    </ligand>
</feature>
<evidence type="ECO:0000259" key="13">
    <source>
        <dbReference type="Pfam" id="PF00294"/>
    </source>
</evidence>
<comment type="subcellular location">
    <subcellularLocation>
        <location evidence="12">Cytoplasm</location>
    </subcellularLocation>
</comment>
<keyword evidence="12" id="KW-0963">Cytoplasm</keyword>
<dbReference type="InterPro" id="IPR029056">
    <property type="entry name" value="Ribokinase-like"/>
</dbReference>
<keyword evidence="6 12" id="KW-0547">Nucleotide-binding</keyword>
<comment type="caution">
    <text evidence="14">The sequence shown here is derived from an EMBL/GenBank/DDBJ whole genome shotgun (WGS) entry which is preliminary data.</text>
</comment>
<feature type="binding site" evidence="12">
    <location>
        <begin position="39"/>
        <end position="43"/>
    </location>
    <ligand>
        <name>substrate</name>
    </ligand>
</feature>
<dbReference type="GO" id="GO:0004747">
    <property type="term" value="F:ribokinase activity"/>
    <property type="evidence" value="ECO:0007669"/>
    <property type="project" value="UniProtKB-UniRule"/>
</dbReference>
<dbReference type="InterPro" id="IPR002139">
    <property type="entry name" value="Ribo/fructo_kinase"/>
</dbReference>
<evidence type="ECO:0000256" key="8">
    <source>
        <dbReference type="ARBA" id="ARBA00022840"/>
    </source>
</evidence>
<dbReference type="GO" id="GO:0005524">
    <property type="term" value="F:ATP binding"/>
    <property type="evidence" value="ECO:0007669"/>
    <property type="project" value="UniProtKB-UniRule"/>
</dbReference>
<dbReference type="InterPro" id="IPR011611">
    <property type="entry name" value="PfkB_dom"/>
</dbReference>
<evidence type="ECO:0000256" key="4">
    <source>
        <dbReference type="ARBA" id="ARBA00022679"/>
    </source>
</evidence>
<feature type="domain" description="Carbohydrate kinase PfkB" evidence="13">
    <location>
        <begin position="1"/>
        <end position="290"/>
    </location>
</feature>
<dbReference type="EMBL" id="PDOF01000002">
    <property type="protein sequence ID" value="PYZ96476.1"/>
    <property type="molecule type" value="Genomic_DNA"/>
</dbReference>
<reference evidence="14 15" key="1">
    <citation type="submission" date="2017-10" db="EMBL/GenBank/DDBJ databases">
        <title>Bacillus sp. nov., a halophilic bacterium isolated from a Yangshapao Lake.</title>
        <authorList>
            <person name="Wang H."/>
        </authorList>
    </citation>
    <scope>NUCLEOTIDE SEQUENCE [LARGE SCALE GENOMIC DNA]</scope>
    <source>
        <strain evidence="14 15">YSP-3</strain>
    </source>
</reference>
<keyword evidence="5 12" id="KW-0479">Metal-binding</keyword>
<dbReference type="NCBIfam" id="TIGR02152">
    <property type="entry name" value="D_ribokin_bact"/>
    <property type="match status" value="1"/>
</dbReference>
<feature type="binding site" evidence="12">
    <location>
        <position position="282"/>
    </location>
    <ligand>
        <name>K(+)</name>
        <dbReference type="ChEBI" id="CHEBI:29103"/>
    </ligand>
</feature>
<keyword evidence="7 12" id="KW-0418">Kinase</keyword>
<feature type="active site" description="Proton acceptor" evidence="12">
    <location>
        <position position="252"/>
    </location>
</feature>
<gene>
    <name evidence="12 14" type="primary">rbsK</name>
    <name evidence="14" type="ORF">CR205_12205</name>
</gene>
<dbReference type="Pfam" id="PF00294">
    <property type="entry name" value="PfkB"/>
    <property type="match status" value="1"/>
</dbReference>
<feature type="binding site" evidence="12">
    <location>
        <begin position="11"/>
        <end position="13"/>
    </location>
    <ligand>
        <name>substrate</name>
    </ligand>
</feature>
<feature type="binding site" evidence="12">
    <location>
        <position position="140"/>
    </location>
    <ligand>
        <name>substrate</name>
    </ligand>
</feature>
<evidence type="ECO:0000256" key="5">
    <source>
        <dbReference type="ARBA" id="ARBA00022723"/>
    </source>
</evidence>
<feature type="binding site" evidence="12">
    <location>
        <position position="276"/>
    </location>
    <ligand>
        <name>ATP</name>
        <dbReference type="ChEBI" id="CHEBI:30616"/>
    </ligand>
</feature>
<comment type="caution">
    <text evidence="12">Lacks conserved residue(s) required for the propagation of feature annotation.</text>
</comment>
<dbReference type="OrthoDB" id="9775849at2"/>
<dbReference type="GO" id="GO:0046872">
    <property type="term" value="F:metal ion binding"/>
    <property type="evidence" value="ECO:0007669"/>
    <property type="project" value="UniProtKB-KW"/>
</dbReference>
<accession>A0A2W0H6W8</accession>
<dbReference type="PRINTS" id="PR00990">
    <property type="entry name" value="RIBOKINASE"/>
</dbReference>
<feature type="binding site" evidence="12">
    <location>
        <begin position="251"/>
        <end position="252"/>
    </location>
    <ligand>
        <name>ATP</name>
        <dbReference type="ChEBI" id="CHEBI:30616"/>
    </ligand>
</feature>
<evidence type="ECO:0000256" key="6">
    <source>
        <dbReference type="ARBA" id="ARBA00022741"/>
    </source>
</evidence>
<dbReference type="GO" id="GO:0005829">
    <property type="term" value="C:cytosol"/>
    <property type="evidence" value="ECO:0007669"/>
    <property type="project" value="TreeGrafter"/>
</dbReference>
<comment type="pathway">
    <text evidence="12">Carbohydrate metabolism; D-ribose degradation; D-ribose 5-phosphate from beta-D-ribopyranose: step 2/2.</text>
</comment>
<dbReference type="PROSITE" id="PS00584">
    <property type="entry name" value="PFKB_KINASES_2"/>
    <property type="match status" value="1"/>
</dbReference>
<dbReference type="InterPro" id="IPR011877">
    <property type="entry name" value="Ribokinase"/>
</dbReference>
<comment type="function">
    <text evidence="12">Catalyzes the phosphorylation of ribose at O-5 in a reaction requiring ATP and magnesium. The resulting D-ribose-5-phosphate can then be used either for sythesis of nucleotides, histidine, and tryptophan, or as a component of the pentose phosphate pathway.</text>
</comment>
<evidence type="ECO:0000256" key="1">
    <source>
        <dbReference type="ARBA" id="ARBA00005380"/>
    </source>
</evidence>
<keyword evidence="8 12" id="KW-0067">ATP-binding</keyword>
<feature type="binding site" evidence="12">
    <location>
        <position position="248"/>
    </location>
    <ligand>
        <name>K(+)</name>
        <dbReference type="ChEBI" id="CHEBI:29103"/>
    </ligand>
</feature>
<comment type="subunit">
    <text evidence="12">Homodimer.</text>
</comment>
<dbReference type="PANTHER" id="PTHR10584:SF166">
    <property type="entry name" value="RIBOKINASE"/>
    <property type="match status" value="1"/>
</dbReference>
<comment type="catalytic activity">
    <reaction evidence="12">
        <text>D-ribose + ATP = D-ribose 5-phosphate + ADP + H(+)</text>
        <dbReference type="Rhea" id="RHEA:13697"/>
        <dbReference type="ChEBI" id="CHEBI:15378"/>
        <dbReference type="ChEBI" id="CHEBI:30616"/>
        <dbReference type="ChEBI" id="CHEBI:47013"/>
        <dbReference type="ChEBI" id="CHEBI:78346"/>
        <dbReference type="ChEBI" id="CHEBI:456216"/>
        <dbReference type="EC" id="2.7.1.15"/>
    </reaction>
</comment>
<dbReference type="RefSeq" id="WP_110520202.1">
    <property type="nucleotide sequence ID" value="NZ_PDOF01000002.1"/>
</dbReference>
<feature type="binding site" evidence="12">
    <location>
        <position position="285"/>
    </location>
    <ligand>
        <name>K(+)</name>
        <dbReference type="ChEBI" id="CHEBI:29103"/>
    </ligand>
</feature>
<keyword evidence="9 12" id="KW-0460">Magnesium</keyword>
<evidence type="ECO:0000256" key="9">
    <source>
        <dbReference type="ARBA" id="ARBA00022842"/>
    </source>
</evidence>
<comment type="similarity">
    <text evidence="1">Belongs to the carbohydrate kinase pfkB family.</text>
</comment>
<dbReference type="CDD" id="cd01174">
    <property type="entry name" value="ribokinase"/>
    <property type="match status" value="1"/>
</dbReference>
<name>A0A2W0H6W8_9BACI</name>
<comment type="activity regulation">
    <text evidence="12">Activated by a monovalent cation that binds near, but not in, the active site. The most likely occupant of the site in vivo is potassium. Ion binding induces a conformational change that may alter substrate affinity.</text>
</comment>
<evidence type="ECO:0000256" key="11">
    <source>
        <dbReference type="ARBA" id="ARBA00023277"/>
    </source>
</evidence>
<evidence type="ECO:0000256" key="7">
    <source>
        <dbReference type="ARBA" id="ARBA00022777"/>
    </source>
</evidence>
<evidence type="ECO:0000313" key="14">
    <source>
        <dbReference type="EMBL" id="PYZ96476.1"/>
    </source>
</evidence>